<feature type="transmembrane region" description="Helical" evidence="2">
    <location>
        <begin position="15"/>
        <end position="34"/>
    </location>
</feature>
<dbReference type="AlphaFoldDB" id="A0AAN8FPT2"/>
<feature type="region of interest" description="Disordered" evidence="1">
    <location>
        <begin position="86"/>
        <end position="105"/>
    </location>
</feature>
<keyword evidence="2" id="KW-1133">Transmembrane helix</keyword>
<keyword evidence="2" id="KW-0812">Transmembrane</keyword>
<comment type="caution">
    <text evidence="3">The sequence shown here is derived from an EMBL/GenBank/DDBJ whole genome shotgun (WGS) entry which is preliminary data.</text>
</comment>
<evidence type="ECO:0000313" key="4">
    <source>
        <dbReference type="Proteomes" id="UP001331761"/>
    </source>
</evidence>
<name>A0AAN8FPT2_TRICO</name>
<keyword evidence="4" id="KW-1185">Reference proteome</keyword>
<organism evidence="3 4">
    <name type="scientific">Trichostrongylus colubriformis</name>
    <name type="common">Black scour worm</name>
    <dbReference type="NCBI Taxonomy" id="6319"/>
    <lineage>
        <taxon>Eukaryota</taxon>
        <taxon>Metazoa</taxon>
        <taxon>Ecdysozoa</taxon>
        <taxon>Nematoda</taxon>
        <taxon>Chromadorea</taxon>
        <taxon>Rhabditida</taxon>
        <taxon>Rhabditina</taxon>
        <taxon>Rhabditomorpha</taxon>
        <taxon>Strongyloidea</taxon>
        <taxon>Trichostrongylidae</taxon>
        <taxon>Trichostrongylus</taxon>
    </lineage>
</organism>
<protein>
    <submittedName>
        <fullName evidence="3">Uncharacterized protein</fullName>
    </submittedName>
</protein>
<proteinExistence type="predicted"/>
<evidence type="ECO:0000256" key="2">
    <source>
        <dbReference type="SAM" id="Phobius"/>
    </source>
</evidence>
<dbReference type="EMBL" id="WIXE01006767">
    <property type="protein sequence ID" value="KAK5980994.1"/>
    <property type="molecule type" value="Genomic_DNA"/>
</dbReference>
<gene>
    <name evidence="3" type="ORF">GCK32_012713</name>
</gene>
<reference evidence="3 4" key="1">
    <citation type="submission" date="2019-10" db="EMBL/GenBank/DDBJ databases">
        <title>Assembly and Annotation for the nematode Trichostrongylus colubriformis.</title>
        <authorList>
            <person name="Martin J."/>
        </authorList>
    </citation>
    <scope>NUCLEOTIDE SEQUENCE [LARGE SCALE GENOMIC DNA]</scope>
    <source>
        <strain evidence="3">G859</strain>
        <tissue evidence="3">Whole worm</tissue>
    </source>
</reference>
<evidence type="ECO:0000313" key="3">
    <source>
        <dbReference type="EMBL" id="KAK5980994.1"/>
    </source>
</evidence>
<evidence type="ECO:0000256" key="1">
    <source>
        <dbReference type="SAM" id="MobiDB-lite"/>
    </source>
</evidence>
<accession>A0AAN8FPT2</accession>
<dbReference type="Proteomes" id="UP001331761">
    <property type="component" value="Unassembled WGS sequence"/>
</dbReference>
<sequence>MSVEICSEIRYTRTVVIFMCYALIGSIIFSFLDYERAKNEEKREKLDKMVKSLAEKVTVLANDPSQSIDIETMKQYIEQAYTALRSIDEGNPDSPAPTPAEATLL</sequence>
<keyword evidence="2" id="KW-0472">Membrane</keyword>
<dbReference type="Gene3D" id="1.10.287.70">
    <property type="match status" value="1"/>
</dbReference>